<organism evidence="1 2">
    <name type="scientific">Eumeta variegata</name>
    <name type="common">Bagworm moth</name>
    <name type="synonym">Eumeta japonica</name>
    <dbReference type="NCBI Taxonomy" id="151549"/>
    <lineage>
        <taxon>Eukaryota</taxon>
        <taxon>Metazoa</taxon>
        <taxon>Ecdysozoa</taxon>
        <taxon>Arthropoda</taxon>
        <taxon>Hexapoda</taxon>
        <taxon>Insecta</taxon>
        <taxon>Pterygota</taxon>
        <taxon>Neoptera</taxon>
        <taxon>Endopterygota</taxon>
        <taxon>Lepidoptera</taxon>
        <taxon>Glossata</taxon>
        <taxon>Ditrysia</taxon>
        <taxon>Tineoidea</taxon>
        <taxon>Psychidae</taxon>
        <taxon>Oiketicinae</taxon>
        <taxon>Eumeta</taxon>
    </lineage>
</organism>
<evidence type="ECO:0000313" key="2">
    <source>
        <dbReference type="Proteomes" id="UP000299102"/>
    </source>
</evidence>
<proteinExistence type="predicted"/>
<dbReference type="Proteomes" id="UP000299102">
    <property type="component" value="Unassembled WGS sequence"/>
</dbReference>
<gene>
    <name evidence="1" type="ORF">EVAR_36859_1</name>
</gene>
<comment type="caution">
    <text evidence="1">The sequence shown here is derived from an EMBL/GenBank/DDBJ whole genome shotgun (WGS) entry which is preliminary data.</text>
</comment>
<dbReference type="EMBL" id="BGZK01000637">
    <property type="protein sequence ID" value="GBP53976.1"/>
    <property type="molecule type" value="Genomic_DNA"/>
</dbReference>
<keyword evidence="2" id="KW-1185">Reference proteome</keyword>
<evidence type="ECO:0000313" key="1">
    <source>
        <dbReference type="EMBL" id="GBP53976.1"/>
    </source>
</evidence>
<protein>
    <submittedName>
        <fullName evidence="1">Uncharacterized protein</fullName>
    </submittedName>
</protein>
<reference evidence="1 2" key="1">
    <citation type="journal article" date="2019" name="Commun. Biol.">
        <title>The bagworm genome reveals a unique fibroin gene that provides high tensile strength.</title>
        <authorList>
            <person name="Kono N."/>
            <person name="Nakamura H."/>
            <person name="Ohtoshi R."/>
            <person name="Tomita M."/>
            <person name="Numata K."/>
            <person name="Arakawa K."/>
        </authorList>
    </citation>
    <scope>NUCLEOTIDE SEQUENCE [LARGE SCALE GENOMIC DNA]</scope>
</reference>
<sequence length="135" mass="14888">MTPEYINAAPSGGAGRVVRPDLFAVSITATAQLAAPCPRSPLMGSRYTRRIRHDISGSKNKTHLTDASFSFLFEDVPKRYAIRSGLLTLSVARTRHERRLSHLEIKSLKALTQRDFVGGRVCARSGRADLHSPMI</sequence>
<dbReference type="AlphaFoldDB" id="A0A4C1WR48"/>
<accession>A0A4C1WR48</accession>
<name>A0A4C1WR48_EUMVA</name>